<dbReference type="OrthoDB" id="504708at2759"/>
<dbReference type="EMBL" id="JAPWDO010000003">
    <property type="protein sequence ID" value="KAJ5479229.1"/>
    <property type="molecule type" value="Genomic_DNA"/>
</dbReference>
<proteinExistence type="predicted"/>
<dbReference type="GO" id="GO:0016810">
    <property type="term" value="F:hydrolase activity, acting on carbon-nitrogen (but not peptide) bonds"/>
    <property type="evidence" value="ECO:0007669"/>
    <property type="project" value="InterPro"/>
</dbReference>
<dbReference type="InterPro" id="IPR002509">
    <property type="entry name" value="NODB_dom"/>
</dbReference>
<accession>A0A9W9WYP3</accession>
<comment type="caution">
    <text evidence="2">The sequence shown here is derived from an EMBL/GenBank/DDBJ whole genome shotgun (WGS) entry which is preliminary data.</text>
</comment>
<keyword evidence="3" id="KW-1185">Reference proteome</keyword>
<feature type="domain" description="NodB homology" evidence="1">
    <location>
        <begin position="289"/>
        <end position="361"/>
    </location>
</feature>
<sequence length="517" mass="57581">MTSCLSNKSIVISGASATFAEDFCGCYSGAENKTLAVNLDSLVSTNPTEAQAQINTTYSALDDQIDVFIVDTRIQEPSGRDAIWEIPLSEWDQGLTPMSCQRKLLVHAKLFLQHQFHISKAKSHEPQPGNGFCIVILGYQDLFGDSLDQVIFKLQRDVSRLHPGASVNFLDLRNSREASTQSIAAATALLVSVKPAHGIISLDHIASVKSTKNNNDDFVTQNAQLCTSLPLHLKHPKVKIALTFDFDVVSAFLGTGDHPDNNLADYSTGIFAGRVGANRILRMLQKHQTFEPTVKEIIKSGAEIGLYGYSHEGAYQMTPTQERDVLVKCMEVCQRLTGKRVRGYRAPMYQLRETTIELPREFEFLYDSSLSHHDSQPYFTPSDPPIKRVDFSKPASTWLRPTPLAATDAPPVGHPLVEIPHGWNNEDMMALQYFPHLDNSHGHVDVRVVEQKWKDMFLWLWENADVDGGDGSFVFPILMHPDTSGMSHVIGVVDRFVGWFGGWGDAVQFCTFESITQ</sequence>
<gene>
    <name evidence="2" type="ORF">N7530_004738</name>
</gene>
<dbReference type="InterPro" id="IPR011330">
    <property type="entry name" value="Glyco_hydro/deAcase_b/a-brl"/>
</dbReference>
<reference evidence="2" key="1">
    <citation type="submission" date="2022-12" db="EMBL/GenBank/DDBJ databases">
        <authorList>
            <person name="Petersen C."/>
        </authorList>
    </citation>
    <scope>NUCLEOTIDE SEQUENCE</scope>
    <source>
        <strain evidence="2">IBT 17660</strain>
    </source>
</reference>
<name>A0A9W9WYP3_9EURO</name>
<evidence type="ECO:0000313" key="3">
    <source>
        <dbReference type="Proteomes" id="UP001147760"/>
    </source>
</evidence>
<dbReference type="PANTHER" id="PTHR47561">
    <property type="entry name" value="POLYSACCHARIDE DEACETYLASE FAMILY PROTEIN (AFU_ORTHOLOGUE AFUA_6G05030)"/>
    <property type="match status" value="1"/>
</dbReference>
<dbReference type="SUPFAM" id="SSF88713">
    <property type="entry name" value="Glycoside hydrolase/deacetylase"/>
    <property type="match status" value="1"/>
</dbReference>
<evidence type="ECO:0000259" key="1">
    <source>
        <dbReference type="Pfam" id="PF01522"/>
    </source>
</evidence>
<evidence type="ECO:0000313" key="2">
    <source>
        <dbReference type="EMBL" id="KAJ5479229.1"/>
    </source>
</evidence>
<dbReference type="Gene3D" id="3.20.20.370">
    <property type="entry name" value="Glycoside hydrolase/deacetylase"/>
    <property type="match status" value="1"/>
</dbReference>
<protein>
    <recommendedName>
        <fullName evidence="1">NodB homology domain-containing protein</fullName>
    </recommendedName>
</protein>
<dbReference type="PANTHER" id="PTHR47561:SF2">
    <property type="entry name" value="HYPOTHETICAL POLYSACCHARIDE DEACETYLASE (EUROFUNG)"/>
    <property type="match status" value="1"/>
</dbReference>
<dbReference type="Proteomes" id="UP001147760">
    <property type="component" value="Unassembled WGS sequence"/>
</dbReference>
<reference evidence="2" key="2">
    <citation type="journal article" date="2023" name="IMA Fungus">
        <title>Comparative genomic study of the Penicillium genus elucidates a diverse pangenome and 15 lateral gene transfer events.</title>
        <authorList>
            <person name="Petersen C."/>
            <person name="Sorensen T."/>
            <person name="Nielsen M.R."/>
            <person name="Sondergaard T.E."/>
            <person name="Sorensen J.L."/>
            <person name="Fitzpatrick D.A."/>
            <person name="Frisvad J.C."/>
            <person name="Nielsen K.L."/>
        </authorList>
    </citation>
    <scope>NUCLEOTIDE SEQUENCE</scope>
    <source>
        <strain evidence="2">IBT 17660</strain>
    </source>
</reference>
<dbReference type="AlphaFoldDB" id="A0A9W9WYP3"/>
<organism evidence="2 3">
    <name type="scientific">Penicillium desertorum</name>
    <dbReference type="NCBI Taxonomy" id="1303715"/>
    <lineage>
        <taxon>Eukaryota</taxon>
        <taxon>Fungi</taxon>
        <taxon>Dikarya</taxon>
        <taxon>Ascomycota</taxon>
        <taxon>Pezizomycotina</taxon>
        <taxon>Eurotiomycetes</taxon>
        <taxon>Eurotiomycetidae</taxon>
        <taxon>Eurotiales</taxon>
        <taxon>Aspergillaceae</taxon>
        <taxon>Penicillium</taxon>
    </lineage>
</organism>
<dbReference type="Pfam" id="PF01522">
    <property type="entry name" value="Polysacc_deac_1"/>
    <property type="match status" value="1"/>
</dbReference>
<dbReference type="GO" id="GO:0005975">
    <property type="term" value="P:carbohydrate metabolic process"/>
    <property type="evidence" value="ECO:0007669"/>
    <property type="project" value="InterPro"/>
</dbReference>